<organism evidence="1 2">
    <name type="scientific">Zarea fungicola</name>
    <dbReference type="NCBI Taxonomy" id="93591"/>
    <lineage>
        <taxon>Eukaryota</taxon>
        <taxon>Fungi</taxon>
        <taxon>Dikarya</taxon>
        <taxon>Ascomycota</taxon>
        <taxon>Pezizomycotina</taxon>
        <taxon>Sordariomycetes</taxon>
        <taxon>Hypocreomycetidae</taxon>
        <taxon>Hypocreales</taxon>
        <taxon>Cordycipitaceae</taxon>
        <taxon>Zarea</taxon>
    </lineage>
</organism>
<comment type="caution">
    <text evidence="1">The sequence shown here is derived from an EMBL/GenBank/DDBJ whole genome shotgun (WGS) entry which is preliminary data.</text>
</comment>
<dbReference type="EMBL" id="JANJQO010000329">
    <property type="protein sequence ID" value="KAJ2978948.1"/>
    <property type="molecule type" value="Genomic_DNA"/>
</dbReference>
<evidence type="ECO:0000313" key="1">
    <source>
        <dbReference type="EMBL" id="KAJ2978948.1"/>
    </source>
</evidence>
<dbReference type="Proteomes" id="UP001143910">
    <property type="component" value="Unassembled WGS sequence"/>
</dbReference>
<protein>
    <submittedName>
        <fullName evidence="1">Uncharacterized protein</fullName>
    </submittedName>
</protein>
<sequence>MLSCQAKKAKGEMIKTLFNASLFIHVLNLFFATQCNGNGTGPCKECHEAGAECLYLTTPRISKADLRKELARLQSLNEESDTLLGAISSQDTGPEELREILQNSSSLSTPAPSSVSSNSPGTLLLNTQEESIGSNPSEAASSVAATASSPEAASFRANLPYYRLQLPKLLDSILASDCLSFCPLSKEDAMQNLESVSGQYSSTALIDSLLALATLLERDMIAHVIPQPADNENIGDSFAQEAISALYNGNGLPRHTADIQALGILSIYCFGRGKLKDGQGFAGDFGAAIIEQWHTEQPIQPDATNLAARQTRASIYCAAISFNRMLFLINDYYKTLQELAVRAGMDLVSSESPGGTNPDASANLSSSIIDDAFFTKDLSLLPNNPRVVAAKLFELTELVYKARYQIVGSSLDQALRAYKDGMRWYESFFAYTNSCDGNTSLELFSQ</sequence>
<gene>
    <name evidence="1" type="ORF">NQ176_g3533</name>
</gene>
<reference evidence="1" key="1">
    <citation type="submission" date="2022-08" db="EMBL/GenBank/DDBJ databases">
        <title>Genome Sequence of Lecanicillium fungicola.</title>
        <authorList>
            <person name="Buettner E."/>
        </authorList>
    </citation>
    <scope>NUCLEOTIDE SEQUENCE</scope>
    <source>
        <strain evidence="1">Babe33</strain>
    </source>
</reference>
<proteinExistence type="predicted"/>
<name>A0ACC1NKS4_9HYPO</name>
<keyword evidence="2" id="KW-1185">Reference proteome</keyword>
<accession>A0ACC1NKS4</accession>
<evidence type="ECO:0000313" key="2">
    <source>
        <dbReference type="Proteomes" id="UP001143910"/>
    </source>
</evidence>